<dbReference type="SMART" id="SM00100">
    <property type="entry name" value="cNMP"/>
    <property type="match status" value="1"/>
</dbReference>
<dbReference type="InterPro" id="IPR000595">
    <property type="entry name" value="cNMP-bd_dom"/>
</dbReference>
<feature type="domain" description="Cyclic nucleotide-binding" evidence="4">
    <location>
        <begin position="34"/>
        <end position="135"/>
    </location>
</feature>
<sequence length="238" mass="27072">MKKSKIPCDLNTCFMCKTCLKEWLPALSEHRTNYHVKKGEVIFREGDPVKGVYFVYEGNVKVHKKWGNEKELIIRFAKKGAIFGHRGLGNNLHYPISATALEPCIVCFIDMDLFNATLKVNSDFAYTLMMFFADELQEAERKMRNLAHMPVKGRVAQALISLREKFGLTENGFIDIELTRQDLASYTGATYETVFRIITDLVQDSMIKLSGKSIKIVDGIRLESLTHQIITPVENTEG</sequence>
<dbReference type="Gene3D" id="1.10.10.10">
    <property type="entry name" value="Winged helix-like DNA-binding domain superfamily/Winged helix DNA-binding domain"/>
    <property type="match status" value="1"/>
</dbReference>
<dbReference type="SUPFAM" id="SSF51206">
    <property type="entry name" value="cAMP-binding domain-like"/>
    <property type="match status" value="1"/>
</dbReference>
<keyword evidence="1" id="KW-0805">Transcription regulation</keyword>
<dbReference type="PROSITE" id="PS50042">
    <property type="entry name" value="CNMP_BINDING_3"/>
    <property type="match status" value="1"/>
</dbReference>
<keyword evidence="2" id="KW-0238">DNA-binding</keyword>
<dbReference type="PROSITE" id="PS51063">
    <property type="entry name" value="HTH_CRP_2"/>
    <property type="match status" value="1"/>
</dbReference>
<accession>A0ABW4ZNB1</accession>
<feature type="domain" description="HTH crp-type" evidence="5">
    <location>
        <begin position="149"/>
        <end position="220"/>
    </location>
</feature>
<keyword evidence="3" id="KW-0804">Transcription</keyword>
<evidence type="ECO:0000256" key="3">
    <source>
        <dbReference type="ARBA" id="ARBA00023163"/>
    </source>
</evidence>
<dbReference type="InterPro" id="IPR014710">
    <property type="entry name" value="RmlC-like_jellyroll"/>
</dbReference>
<name>A0ABW4ZNB1_9SPHI</name>
<dbReference type="Pfam" id="PF00027">
    <property type="entry name" value="cNMP_binding"/>
    <property type="match status" value="1"/>
</dbReference>
<protein>
    <submittedName>
        <fullName evidence="6">Crp/Fnr family transcriptional regulator</fullName>
    </submittedName>
</protein>
<evidence type="ECO:0000256" key="2">
    <source>
        <dbReference type="ARBA" id="ARBA00023125"/>
    </source>
</evidence>
<evidence type="ECO:0000259" key="5">
    <source>
        <dbReference type="PROSITE" id="PS51063"/>
    </source>
</evidence>
<evidence type="ECO:0000313" key="7">
    <source>
        <dbReference type="Proteomes" id="UP001597387"/>
    </source>
</evidence>
<dbReference type="CDD" id="cd00038">
    <property type="entry name" value="CAP_ED"/>
    <property type="match status" value="1"/>
</dbReference>
<dbReference type="PANTHER" id="PTHR24567:SF26">
    <property type="entry name" value="REGULATORY PROTEIN YEIL"/>
    <property type="match status" value="1"/>
</dbReference>
<dbReference type="CDD" id="cd00092">
    <property type="entry name" value="HTH_CRP"/>
    <property type="match status" value="1"/>
</dbReference>
<organism evidence="6 7">
    <name type="scientific">Paradesertivirga mongoliensis</name>
    <dbReference type="NCBI Taxonomy" id="2100740"/>
    <lineage>
        <taxon>Bacteria</taxon>
        <taxon>Pseudomonadati</taxon>
        <taxon>Bacteroidota</taxon>
        <taxon>Sphingobacteriia</taxon>
        <taxon>Sphingobacteriales</taxon>
        <taxon>Sphingobacteriaceae</taxon>
        <taxon>Paradesertivirga</taxon>
    </lineage>
</organism>
<evidence type="ECO:0000259" key="4">
    <source>
        <dbReference type="PROSITE" id="PS50042"/>
    </source>
</evidence>
<evidence type="ECO:0000256" key="1">
    <source>
        <dbReference type="ARBA" id="ARBA00023015"/>
    </source>
</evidence>
<dbReference type="InterPro" id="IPR018490">
    <property type="entry name" value="cNMP-bd_dom_sf"/>
</dbReference>
<dbReference type="InterPro" id="IPR036388">
    <property type="entry name" value="WH-like_DNA-bd_sf"/>
</dbReference>
<dbReference type="Gene3D" id="2.60.120.10">
    <property type="entry name" value="Jelly Rolls"/>
    <property type="match status" value="1"/>
</dbReference>
<dbReference type="EMBL" id="JBHUHZ010000002">
    <property type="protein sequence ID" value="MFD2163331.1"/>
    <property type="molecule type" value="Genomic_DNA"/>
</dbReference>
<dbReference type="SUPFAM" id="SSF46785">
    <property type="entry name" value="Winged helix' DNA-binding domain"/>
    <property type="match status" value="1"/>
</dbReference>
<reference evidence="7" key="1">
    <citation type="journal article" date="2019" name="Int. J. Syst. Evol. Microbiol.">
        <title>The Global Catalogue of Microorganisms (GCM) 10K type strain sequencing project: providing services to taxonomists for standard genome sequencing and annotation.</title>
        <authorList>
            <consortium name="The Broad Institute Genomics Platform"/>
            <consortium name="The Broad Institute Genome Sequencing Center for Infectious Disease"/>
            <person name="Wu L."/>
            <person name="Ma J."/>
        </authorList>
    </citation>
    <scope>NUCLEOTIDE SEQUENCE [LARGE SCALE GENOMIC DNA]</scope>
    <source>
        <strain evidence="7">KCTC 42217</strain>
    </source>
</reference>
<dbReference type="PANTHER" id="PTHR24567">
    <property type="entry name" value="CRP FAMILY TRANSCRIPTIONAL REGULATORY PROTEIN"/>
    <property type="match status" value="1"/>
</dbReference>
<comment type="caution">
    <text evidence="6">The sequence shown here is derived from an EMBL/GenBank/DDBJ whole genome shotgun (WGS) entry which is preliminary data.</text>
</comment>
<dbReference type="PRINTS" id="PR00034">
    <property type="entry name" value="HTHCRP"/>
</dbReference>
<dbReference type="Pfam" id="PF13545">
    <property type="entry name" value="HTH_Crp_2"/>
    <property type="match status" value="1"/>
</dbReference>
<dbReference type="Proteomes" id="UP001597387">
    <property type="component" value="Unassembled WGS sequence"/>
</dbReference>
<dbReference type="InterPro" id="IPR036390">
    <property type="entry name" value="WH_DNA-bd_sf"/>
</dbReference>
<dbReference type="InterPro" id="IPR050397">
    <property type="entry name" value="Env_Response_Regulators"/>
</dbReference>
<proteinExistence type="predicted"/>
<keyword evidence="7" id="KW-1185">Reference proteome</keyword>
<evidence type="ECO:0000313" key="6">
    <source>
        <dbReference type="EMBL" id="MFD2163331.1"/>
    </source>
</evidence>
<gene>
    <name evidence="6" type="ORF">ACFSJU_13070</name>
</gene>
<dbReference type="SMART" id="SM00419">
    <property type="entry name" value="HTH_CRP"/>
    <property type="match status" value="1"/>
</dbReference>
<dbReference type="InterPro" id="IPR012318">
    <property type="entry name" value="HTH_CRP"/>
</dbReference>
<dbReference type="RefSeq" id="WP_255901064.1">
    <property type="nucleotide sequence ID" value="NZ_JAFMZO010000002.1"/>
</dbReference>